<dbReference type="AlphaFoldDB" id="A0A9D7XQF7"/>
<proteinExistence type="predicted"/>
<gene>
    <name evidence="1" type="ORF">IPP15_17465</name>
</gene>
<dbReference type="EMBL" id="JADKGY010000029">
    <property type="protein sequence ID" value="MBK9984130.1"/>
    <property type="molecule type" value="Genomic_DNA"/>
</dbReference>
<evidence type="ECO:0000313" key="1">
    <source>
        <dbReference type="EMBL" id="MBK9984130.1"/>
    </source>
</evidence>
<accession>A0A9D7XQF7</accession>
<comment type="caution">
    <text evidence="1">The sequence shown here is derived from an EMBL/GenBank/DDBJ whole genome shotgun (WGS) entry which is preliminary data.</text>
</comment>
<evidence type="ECO:0000313" key="2">
    <source>
        <dbReference type="Proteomes" id="UP000808337"/>
    </source>
</evidence>
<dbReference type="Proteomes" id="UP000808337">
    <property type="component" value="Unassembled WGS sequence"/>
</dbReference>
<organism evidence="1 2">
    <name type="scientific">Candidatus Opimibacter skivensis</name>
    <dbReference type="NCBI Taxonomy" id="2982028"/>
    <lineage>
        <taxon>Bacteria</taxon>
        <taxon>Pseudomonadati</taxon>
        <taxon>Bacteroidota</taxon>
        <taxon>Saprospiria</taxon>
        <taxon>Saprospirales</taxon>
        <taxon>Saprospiraceae</taxon>
        <taxon>Candidatus Opimibacter</taxon>
    </lineage>
</organism>
<evidence type="ECO:0008006" key="3">
    <source>
        <dbReference type="Google" id="ProtNLM"/>
    </source>
</evidence>
<protein>
    <recommendedName>
        <fullName evidence="3">Outer membrane protein beta-barrel domain-containing protein</fullName>
    </recommendedName>
</protein>
<reference evidence="1 2" key="1">
    <citation type="submission" date="2020-10" db="EMBL/GenBank/DDBJ databases">
        <title>Connecting structure to function with the recovery of over 1000 high-quality activated sludge metagenome-assembled genomes encoding full-length rRNA genes using long-read sequencing.</title>
        <authorList>
            <person name="Singleton C.M."/>
            <person name="Petriglieri F."/>
            <person name="Kristensen J.M."/>
            <person name="Kirkegaard R.H."/>
            <person name="Michaelsen T.Y."/>
            <person name="Andersen M.H."/>
            <person name="Karst S.M."/>
            <person name="Dueholm M.S."/>
            <person name="Nielsen P.H."/>
            <person name="Albertsen M."/>
        </authorList>
    </citation>
    <scope>NUCLEOTIDE SEQUENCE [LARGE SCALE GENOMIC DNA]</scope>
    <source>
        <strain evidence="1">Ribe_18-Q3-R11-54_MAXAC.273</strain>
    </source>
</reference>
<name>A0A9D7XQF7_9BACT</name>
<sequence length="240" mass="27193">MRIQIVCLRIYISIVCLLFSIGLCSAQTVITALPRWMVSGLVYYDIPQAPAKRFIDHNSWGYQFEAQYRLQYNKPFMAGIYYHETGLSKYVLKYTQSSGGGDINVRDKANTRRLEAGFSAGFYPEINWLLQPYIIGRAGLAIFQSSSILTDDDTNESIDRFSESTTYVPGYGLDFGVHIVPVIWYIRGDVRIGFSGNTSADYLILDKKNAGTTEYPIDYFVQHTTAGKWLKISVGISYLF</sequence>